<dbReference type="Pfam" id="PF02397">
    <property type="entry name" value="Bac_transf"/>
    <property type="match status" value="1"/>
</dbReference>
<keyword evidence="5" id="KW-1185">Reference proteome</keyword>
<name>A0A0C2V3Z2_9BACL</name>
<keyword evidence="2" id="KW-0472">Membrane</keyword>
<accession>A0A0C2V3Z2</accession>
<comment type="caution">
    <text evidence="4">The sequence shown here is derived from an EMBL/GenBank/DDBJ whole genome shotgun (WGS) entry which is preliminary data.</text>
</comment>
<evidence type="ECO:0000256" key="1">
    <source>
        <dbReference type="ARBA" id="ARBA00006464"/>
    </source>
</evidence>
<dbReference type="EMBL" id="JXRR01000021">
    <property type="protein sequence ID" value="KIL43762.1"/>
    <property type="molecule type" value="Genomic_DNA"/>
</dbReference>
<dbReference type="AlphaFoldDB" id="A0A0C2V3Z2"/>
<evidence type="ECO:0000256" key="2">
    <source>
        <dbReference type="SAM" id="Phobius"/>
    </source>
</evidence>
<evidence type="ECO:0000313" key="4">
    <source>
        <dbReference type="EMBL" id="KIL43762.1"/>
    </source>
</evidence>
<evidence type="ECO:0000259" key="3">
    <source>
        <dbReference type="Pfam" id="PF02397"/>
    </source>
</evidence>
<protein>
    <submittedName>
        <fullName evidence="4">General glycosylation pathway protein</fullName>
    </submittedName>
</protein>
<dbReference type="Proteomes" id="UP000031972">
    <property type="component" value="Unassembled WGS sequence"/>
</dbReference>
<feature type="transmembrane region" description="Helical" evidence="2">
    <location>
        <begin position="29"/>
        <end position="50"/>
    </location>
</feature>
<dbReference type="PATRIC" id="fig|220754.4.peg.3294"/>
<dbReference type="GO" id="GO:0016780">
    <property type="term" value="F:phosphotransferase activity, for other substituted phosphate groups"/>
    <property type="evidence" value="ECO:0007669"/>
    <property type="project" value="TreeGrafter"/>
</dbReference>
<reference evidence="4 5" key="1">
    <citation type="submission" date="2015-01" db="EMBL/GenBank/DDBJ databases">
        <title>Jeotgalibacillus campisalis genome sequencing.</title>
        <authorList>
            <person name="Goh K.M."/>
            <person name="Chan K.-G."/>
            <person name="Yaakop A.S."/>
            <person name="Ee R."/>
            <person name="Gan H.M."/>
            <person name="Chan C.S."/>
        </authorList>
    </citation>
    <scope>NUCLEOTIDE SEQUENCE [LARGE SCALE GENOMIC DNA]</scope>
    <source>
        <strain evidence="4 5">SF-57</strain>
    </source>
</reference>
<dbReference type="PANTHER" id="PTHR30576:SF0">
    <property type="entry name" value="UNDECAPRENYL-PHOSPHATE N-ACETYLGALACTOSAMINYL 1-PHOSPHATE TRANSFERASE-RELATED"/>
    <property type="match status" value="1"/>
</dbReference>
<feature type="domain" description="Bacterial sugar transferase" evidence="3">
    <location>
        <begin position="24"/>
        <end position="202"/>
    </location>
</feature>
<organism evidence="4 5">
    <name type="scientific">Jeotgalibacillus campisalis</name>
    <dbReference type="NCBI Taxonomy" id="220754"/>
    <lineage>
        <taxon>Bacteria</taxon>
        <taxon>Bacillati</taxon>
        <taxon>Bacillota</taxon>
        <taxon>Bacilli</taxon>
        <taxon>Bacillales</taxon>
        <taxon>Caryophanaceae</taxon>
        <taxon>Jeotgalibacillus</taxon>
    </lineage>
</organism>
<dbReference type="OrthoDB" id="9808602at2"/>
<dbReference type="PANTHER" id="PTHR30576">
    <property type="entry name" value="COLANIC BIOSYNTHESIS UDP-GLUCOSE LIPID CARRIER TRANSFERASE"/>
    <property type="match status" value="1"/>
</dbReference>
<gene>
    <name evidence="4" type="ORF">KR50_32820</name>
</gene>
<dbReference type="InterPro" id="IPR003362">
    <property type="entry name" value="Bact_transf"/>
</dbReference>
<evidence type="ECO:0000313" key="5">
    <source>
        <dbReference type="Proteomes" id="UP000031972"/>
    </source>
</evidence>
<keyword evidence="2" id="KW-0812">Transmembrane</keyword>
<keyword evidence="2" id="KW-1133">Transmembrane helix</keyword>
<comment type="similarity">
    <text evidence="1">Belongs to the bacterial sugar transferase family.</text>
</comment>
<dbReference type="RefSeq" id="WP_052477165.1">
    <property type="nucleotide sequence ID" value="NZ_JXRR01000021.1"/>
</dbReference>
<proteinExistence type="inferred from homology"/>
<sequence>MQNGQNRESPSRRGSKDLYSRYYKRMIDFVLALAAVILLSPILLVVILLIKLDSKGPVFFMQERPGMDRKIFMVYKFRTMKQDAVLFQKAGVEIRGSDSRITPIGTFLRRFKIDELAQLINILKGDMSFVGPRPNLPEYLEQYEEWELERFKVKPGLTGLAQVNGNIYLERKEKSAHDIKYINQVSFAVDMKIILKTLAIVLLGEEKFLNKSKSIVKKGSEK</sequence>